<dbReference type="InterPro" id="IPR017746">
    <property type="entry name" value="Cellulose_synthase_operon_BcsQ"/>
</dbReference>
<organism evidence="3 4">
    <name type="scientific">Zestomonas carbonaria</name>
    <dbReference type="NCBI Taxonomy" id="2762745"/>
    <lineage>
        <taxon>Bacteria</taxon>
        <taxon>Pseudomonadati</taxon>
        <taxon>Pseudomonadota</taxon>
        <taxon>Gammaproteobacteria</taxon>
        <taxon>Pseudomonadales</taxon>
        <taxon>Pseudomonadaceae</taxon>
        <taxon>Zestomonas</taxon>
    </lineage>
</organism>
<name>A0A7U7IB71_9GAMM</name>
<dbReference type="Gene3D" id="3.40.50.300">
    <property type="entry name" value="P-loop containing nucleotide triphosphate hydrolases"/>
    <property type="match status" value="1"/>
</dbReference>
<proteinExistence type="predicted"/>
<dbReference type="SUPFAM" id="SSF52540">
    <property type="entry name" value="P-loop containing nucleoside triphosphate hydrolases"/>
    <property type="match status" value="1"/>
</dbReference>
<dbReference type="NCBIfam" id="TIGR03371">
    <property type="entry name" value="cellulose_yhjQ"/>
    <property type="match status" value="1"/>
</dbReference>
<dbReference type="GO" id="GO:0051782">
    <property type="term" value="P:negative regulation of cell division"/>
    <property type="evidence" value="ECO:0007669"/>
    <property type="project" value="TreeGrafter"/>
</dbReference>
<dbReference type="PANTHER" id="PTHR43384:SF6">
    <property type="entry name" value="SEPTUM SITE-DETERMINING PROTEIN MIND HOMOLOG, CHLOROPLASTIC"/>
    <property type="match status" value="1"/>
</dbReference>
<evidence type="ECO:0000313" key="3">
    <source>
        <dbReference type="EMBL" id="CAD5109611.1"/>
    </source>
</evidence>
<comment type="caution">
    <text evidence="3">The sequence shown here is derived from an EMBL/GenBank/DDBJ whole genome shotgun (WGS) entry which is preliminary data.</text>
</comment>
<dbReference type="GO" id="GO:0009898">
    <property type="term" value="C:cytoplasmic side of plasma membrane"/>
    <property type="evidence" value="ECO:0007669"/>
    <property type="project" value="TreeGrafter"/>
</dbReference>
<dbReference type="InterPro" id="IPR050625">
    <property type="entry name" value="ParA/MinD_ATPase"/>
</dbReference>
<sequence>MHIVAVQGIRGGCGPTSIVAGLASALERLGKPVLAIDLCPSNLLGLHFGLPFDEPSGWTRRTQQAAFRHKELISVLPYGRDASPSSEPTLEHLAQVLQQLQPADDTYVLLDAPTDLDIRNQLEHNRQVHLLEVVEADPCCHVLLNYQLNDTPRLPKRQHFLINRFQPARRLSHDLLQLWRLILGNELLVPCVIHEDEAIREALARKQLLGESAPQSLAMQDFLALAHWCVRTVEAS</sequence>
<dbReference type="GO" id="GO:0016887">
    <property type="term" value="F:ATP hydrolysis activity"/>
    <property type="evidence" value="ECO:0007669"/>
    <property type="project" value="TreeGrafter"/>
</dbReference>
<dbReference type="PANTHER" id="PTHR43384">
    <property type="entry name" value="SEPTUM SITE-DETERMINING PROTEIN MIND HOMOLOG, CHLOROPLASTIC-RELATED"/>
    <property type="match status" value="1"/>
</dbReference>
<dbReference type="GO" id="GO:0005524">
    <property type="term" value="F:ATP binding"/>
    <property type="evidence" value="ECO:0007669"/>
    <property type="project" value="UniProtKB-KW"/>
</dbReference>
<dbReference type="Pfam" id="PF06564">
    <property type="entry name" value="CBP_BcsQ"/>
    <property type="match status" value="1"/>
</dbReference>
<dbReference type="GO" id="GO:0005829">
    <property type="term" value="C:cytosol"/>
    <property type="evidence" value="ECO:0007669"/>
    <property type="project" value="TreeGrafter"/>
</dbReference>
<dbReference type="InterPro" id="IPR027417">
    <property type="entry name" value="P-loop_NTPase"/>
</dbReference>
<evidence type="ECO:0000256" key="2">
    <source>
        <dbReference type="ARBA" id="ARBA00022840"/>
    </source>
</evidence>
<reference evidence="3 4" key="1">
    <citation type="submission" date="2020-08" db="EMBL/GenBank/DDBJ databases">
        <authorList>
            <person name="Criscuolo A."/>
        </authorList>
    </citation>
    <scope>NUCLEOTIDE SEQUENCE [LARGE SCALE GENOMIC DNA]</scope>
    <source>
        <strain evidence="3">CIP111764</strain>
    </source>
</reference>
<evidence type="ECO:0000313" key="4">
    <source>
        <dbReference type="Proteomes" id="UP000583387"/>
    </source>
</evidence>
<keyword evidence="2" id="KW-0067">ATP-binding</keyword>
<dbReference type="EMBL" id="CAJFCI010000076">
    <property type="protein sequence ID" value="CAD5109611.1"/>
    <property type="molecule type" value="Genomic_DNA"/>
</dbReference>
<evidence type="ECO:0000256" key="1">
    <source>
        <dbReference type="ARBA" id="ARBA00022741"/>
    </source>
</evidence>
<dbReference type="RefSeq" id="WP_187672917.1">
    <property type="nucleotide sequence ID" value="NZ_CAJFCI010000076.1"/>
</dbReference>
<protein>
    <submittedName>
        <fullName evidence="3">Cellulose biosynthesis protein BcsQ</fullName>
    </submittedName>
</protein>
<accession>A0A7U7IB71</accession>
<keyword evidence="1" id="KW-0547">Nucleotide-binding</keyword>
<dbReference type="AlphaFoldDB" id="A0A7U7IB71"/>
<dbReference type="Proteomes" id="UP000583387">
    <property type="component" value="Unassembled WGS sequence"/>
</dbReference>
<gene>
    <name evidence="3" type="primary">bcsQ</name>
    <name evidence="3" type="ORF">PSEWESI4_03917</name>
</gene>
<keyword evidence="4" id="KW-1185">Reference proteome</keyword>